<accession>A0A0F9U2X0</accession>
<sequence length="172" mass="20312">MDIKVFKTNDGRVVQLIDKEKMQDWPIELPLLFIEYIKTRQLENYGSAKKEIEVYLDEIMNEVAIPRLISVLKGDNIEEIVLALTRIEEISRKNPEMTKPISKYLDDLFNKNNKEISKLTQTISNNFAKADRKKELTKKRKIMRDKEKLFLEGKINSNEYAKARKEYLTLKD</sequence>
<dbReference type="AlphaFoldDB" id="A0A0F9U2X0"/>
<gene>
    <name evidence="1" type="ORF">LCGC14_0657570</name>
</gene>
<comment type="caution">
    <text evidence="1">The sequence shown here is derived from an EMBL/GenBank/DDBJ whole genome shotgun (WGS) entry which is preliminary data.</text>
</comment>
<dbReference type="EMBL" id="LAZR01001247">
    <property type="protein sequence ID" value="KKN47973.1"/>
    <property type="molecule type" value="Genomic_DNA"/>
</dbReference>
<proteinExistence type="predicted"/>
<organism evidence="1">
    <name type="scientific">marine sediment metagenome</name>
    <dbReference type="NCBI Taxonomy" id="412755"/>
    <lineage>
        <taxon>unclassified sequences</taxon>
        <taxon>metagenomes</taxon>
        <taxon>ecological metagenomes</taxon>
    </lineage>
</organism>
<evidence type="ECO:0000313" key="1">
    <source>
        <dbReference type="EMBL" id="KKN47973.1"/>
    </source>
</evidence>
<reference evidence="1" key="1">
    <citation type="journal article" date="2015" name="Nature">
        <title>Complex archaea that bridge the gap between prokaryotes and eukaryotes.</title>
        <authorList>
            <person name="Spang A."/>
            <person name="Saw J.H."/>
            <person name="Jorgensen S.L."/>
            <person name="Zaremba-Niedzwiedzka K."/>
            <person name="Martijn J."/>
            <person name="Lind A.E."/>
            <person name="van Eijk R."/>
            <person name="Schleper C."/>
            <person name="Guy L."/>
            <person name="Ettema T.J."/>
        </authorList>
    </citation>
    <scope>NUCLEOTIDE SEQUENCE</scope>
</reference>
<protein>
    <submittedName>
        <fullName evidence="1">Uncharacterized protein</fullName>
    </submittedName>
</protein>
<name>A0A0F9U2X0_9ZZZZ</name>